<dbReference type="InterPro" id="IPR004547">
    <property type="entry name" value="Glucosamine6P_isomerase"/>
</dbReference>
<keyword evidence="1 5" id="KW-0378">Hydrolase</keyword>
<accession>A0A850NT12</accession>
<dbReference type="RefSeq" id="WP_176623302.1">
    <property type="nucleotide sequence ID" value="NZ_JABXXQ010000100.1"/>
</dbReference>
<dbReference type="GO" id="GO:0005737">
    <property type="term" value="C:cytoplasm"/>
    <property type="evidence" value="ECO:0007669"/>
    <property type="project" value="TreeGrafter"/>
</dbReference>
<dbReference type="Proteomes" id="UP000557688">
    <property type="component" value="Unassembled WGS sequence"/>
</dbReference>
<dbReference type="InterPro" id="IPR006148">
    <property type="entry name" value="Glc/Gal-6P_isomerase"/>
</dbReference>
<dbReference type="InterPro" id="IPR018321">
    <property type="entry name" value="Glucosamine6P_isomerase_CS"/>
</dbReference>
<dbReference type="Gene3D" id="3.40.50.1360">
    <property type="match status" value="1"/>
</dbReference>
<gene>
    <name evidence="5" type="primary">nagB</name>
    <name evidence="4" type="ORF">FHR90_000680</name>
    <name evidence="5" type="ORF">HUK83_06935</name>
</gene>
<reference evidence="4 6" key="2">
    <citation type="submission" date="2020-08" db="EMBL/GenBank/DDBJ databases">
        <title>Genomic Encyclopedia of Type Strains, Phase III (KMG-III): the genomes of soil and plant-associated and newly described type strains.</title>
        <authorList>
            <person name="Whitman W."/>
        </authorList>
    </citation>
    <scope>NUCLEOTIDE SEQUENCE [LARGE SCALE GENOMIC DNA]</scope>
    <source>
        <strain evidence="4 6">CECT 8088</strain>
    </source>
</reference>
<organism evidence="5 7">
    <name type="scientific">Endobacter medicaginis</name>
    <dbReference type="NCBI Taxonomy" id="1181271"/>
    <lineage>
        <taxon>Bacteria</taxon>
        <taxon>Pseudomonadati</taxon>
        <taxon>Pseudomonadota</taxon>
        <taxon>Alphaproteobacteria</taxon>
        <taxon>Acetobacterales</taxon>
        <taxon>Acetobacteraceae</taxon>
        <taxon>Endobacter</taxon>
    </lineage>
</organism>
<evidence type="ECO:0000313" key="5">
    <source>
        <dbReference type="EMBL" id="NVN30068.1"/>
    </source>
</evidence>
<dbReference type="InterPro" id="IPR037171">
    <property type="entry name" value="NagB/RpiA_transferase-like"/>
</dbReference>
<dbReference type="EMBL" id="JACHXV010000002">
    <property type="protein sequence ID" value="MBB3172866.1"/>
    <property type="molecule type" value="Genomic_DNA"/>
</dbReference>
<dbReference type="PANTHER" id="PTHR11280:SF5">
    <property type="entry name" value="GLUCOSAMINE-6-PHOSPHATE ISOMERASE"/>
    <property type="match status" value="1"/>
</dbReference>
<dbReference type="PROSITE" id="PS01161">
    <property type="entry name" value="GLC_GALNAC_ISOMERASE"/>
    <property type="match status" value="1"/>
</dbReference>
<evidence type="ECO:0000259" key="3">
    <source>
        <dbReference type="Pfam" id="PF01182"/>
    </source>
</evidence>
<dbReference type="Pfam" id="PF01182">
    <property type="entry name" value="Glucosamine_iso"/>
    <property type="match status" value="1"/>
</dbReference>
<dbReference type="GO" id="GO:0004342">
    <property type="term" value="F:glucosamine-6-phosphate deaminase activity"/>
    <property type="evidence" value="ECO:0007669"/>
    <property type="project" value="UniProtKB-UniRule"/>
</dbReference>
<dbReference type="CDD" id="cd01399">
    <property type="entry name" value="GlcN6P_deaminase"/>
    <property type="match status" value="1"/>
</dbReference>
<keyword evidence="6" id="KW-1185">Reference proteome</keyword>
<dbReference type="GO" id="GO:0006043">
    <property type="term" value="P:glucosamine catabolic process"/>
    <property type="evidence" value="ECO:0007669"/>
    <property type="project" value="TreeGrafter"/>
</dbReference>
<dbReference type="EMBL" id="JABXXQ010000100">
    <property type="protein sequence ID" value="NVN30068.1"/>
    <property type="molecule type" value="Genomic_DNA"/>
</dbReference>
<dbReference type="NCBIfam" id="TIGR00502">
    <property type="entry name" value="nagB"/>
    <property type="match status" value="1"/>
</dbReference>
<evidence type="ECO:0000256" key="1">
    <source>
        <dbReference type="ARBA" id="ARBA00022801"/>
    </source>
</evidence>
<dbReference type="GO" id="GO:0042802">
    <property type="term" value="F:identical protein binding"/>
    <property type="evidence" value="ECO:0007669"/>
    <property type="project" value="TreeGrafter"/>
</dbReference>
<dbReference type="EC" id="3.5.99.6" evidence="2"/>
<evidence type="ECO:0000256" key="2">
    <source>
        <dbReference type="NCBIfam" id="TIGR00502"/>
    </source>
</evidence>
<protein>
    <recommendedName>
        <fullName evidence="2">Glucosamine-6-phosphate deaminase</fullName>
        <ecNumber evidence="2">3.5.99.6</ecNumber>
    </recommendedName>
</protein>
<name>A0A850NT12_9PROT</name>
<feature type="domain" description="Glucosamine/galactosamine-6-phosphate isomerase" evidence="3">
    <location>
        <begin position="10"/>
        <end position="224"/>
    </location>
</feature>
<sequence length="262" mass="27845">MEIVVRPDRQAVCDLAARLIAARLRARPALVLGLATGRTMSDIYARLVAMHRTGGLDFASAASFNLDEYIGLAPEDPRSYRAYMQAELFDHVNIDPVRTHLPSGLAADTTAEGAAYEAAIVAAGGIDLQLLGIGENGHIGFNEPGSSLASRTRDKTLSRHTRAQNAEMFGGDPAAVPARAMTMGVGTILAARELILVATGAAKAEALARAVEGPLTAMVTASAIQLHPLCLVIADEAAAGRLTQRDYYDSVFETEPQWADYR</sequence>
<evidence type="ECO:0000313" key="4">
    <source>
        <dbReference type="EMBL" id="MBB3172866.1"/>
    </source>
</evidence>
<dbReference type="SUPFAM" id="SSF100950">
    <property type="entry name" value="NagB/RpiA/CoA transferase-like"/>
    <property type="match status" value="1"/>
</dbReference>
<reference evidence="5 7" key="1">
    <citation type="submission" date="2020-06" db="EMBL/GenBank/DDBJ databases">
        <title>Description of novel acetic acid bacteria.</title>
        <authorList>
            <person name="Sombolestani A."/>
        </authorList>
    </citation>
    <scope>NUCLEOTIDE SEQUENCE [LARGE SCALE GENOMIC DNA]</scope>
    <source>
        <strain evidence="5 7">LMG 26838</strain>
    </source>
</reference>
<dbReference type="GO" id="GO:0005975">
    <property type="term" value="P:carbohydrate metabolic process"/>
    <property type="evidence" value="ECO:0007669"/>
    <property type="project" value="InterPro"/>
</dbReference>
<dbReference type="Proteomes" id="UP000565205">
    <property type="component" value="Unassembled WGS sequence"/>
</dbReference>
<dbReference type="GO" id="GO:0006046">
    <property type="term" value="P:N-acetylglucosamine catabolic process"/>
    <property type="evidence" value="ECO:0007669"/>
    <property type="project" value="UniProtKB-UniRule"/>
</dbReference>
<comment type="caution">
    <text evidence="5">The sequence shown here is derived from an EMBL/GenBank/DDBJ whole genome shotgun (WGS) entry which is preliminary data.</text>
</comment>
<proteinExistence type="predicted"/>
<evidence type="ECO:0000313" key="6">
    <source>
        <dbReference type="Proteomes" id="UP000557688"/>
    </source>
</evidence>
<evidence type="ECO:0000313" key="7">
    <source>
        <dbReference type="Proteomes" id="UP000565205"/>
    </source>
</evidence>
<dbReference type="GO" id="GO:0019262">
    <property type="term" value="P:N-acetylneuraminate catabolic process"/>
    <property type="evidence" value="ECO:0007669"/>
    <property type="project" value="TreeGrafter"/>
</dbReference>
<dbReference type="PANTHER" id="PTHR11280">
    <property type="entry name" value="GLUCOSAMINE-6-PHOSPHATE ISOMERASE"/>
    <property type="match status" value="1"/>
</dbReference>
<dbReference type="AlphaFoldDB" id="A0A850NT12"/>